<accession>A0ACB0FGE8</accession>
<protein>
    <submittedName>
        <fullName evidence="1">Uncharacterized protein</fullName>
    </submittedName>
</protein>
<dbReference type="EMBL" id="OX596091">
    <property type="protein sequence ID" value="CAI9712142.1"/>
    <property type="molecule type" value="Genomic_DNA"/>
</dbReference>
<gene>
    <name evidence="1" type="ORF">MRATA1EN3_LOCUS23355</name>
</gene>
<evidence type="ECO:0000313" key="1">
    <source>
        <dbReference type="EMBL" id="CAI9712142.1"/>
    </source>
</evidence>
<evidence type="ECO:0000313" key="2">
    <source>
        <dbReference type="Proteomes" id="UP001162501"/>
    </source>
</evidence>
<reference evidence="1" key="1">
    <citation type="submission" date="2023-05" db="EMBL/GenBank/DDBJ databases">
        <authorList>
            <consortium name="ELIXIR-Norway"/>
        </authorList>
    </citation>
    <scope>NUCLEOTIDE SEQUENCE</scope>
</reference>
<proteinExistence type="predicted"/>
<dbReference type="Proteomes" id="UP001162501">
    <property type="component" value="Chromosome 7"/>
</dbReference>
<name>A0ACB0FGE8_RANTA</name>
<organism evidence="1 2">
    <name type="scientific">Rangifer tarandus platyrhynchus</name>
    <name type="common">Svalbard reindeer</name>
    <dbReference type="NCBI Taxonomy" id="3082113"/>
    <lineage>
        <taxon>Eukaryota</taxon>
        <taxon>Metazoa</taxon>
        <taxon>Chordata</taxon>
        <taxon>Craniata</taxon>
        <taxon>Vertebrata</taxon>
        <taxon>Euteleostomi</taxon>
        <taxon>Mammalia</taxon>
        <taxon>Eutheria</taxon>
        <taxon>Laurasiatheria</taxon>
        <taxon>Artiodactyla</taxon>
        <taxon>Ruminantia</taxon>
        <taxon>Pecora</taxon>
        <taxon>Cervidae</taxon>
        <taxon>Odocoileinae</taxon>
        <taxon>Rangifer</taxon>
    </lineage>
</organism>
<sequence>MWTLHSSCSVRTLTPDPCSRYVPLWTSAPPKERASLITGNFVTSHSVPKTDTVSPSKRLHRIHRAPHPESPRQALSLLVLKADPLELCEPLVFSAQPGS</sequence>